<comment type="pathway">
    <text evidence="2">Lipid metabolism; sphingolipid metabolism.</text>
</comment>
<dbReference type="GO" id="GO:0046872">
    <property type="term" value="F:metal ion binding"/>
    <property type="evidence" value="ECO:0007669"/>
    <property type="project" value="UniProtKB-KW"/>
</dbReference>
<evidence type="ECO:0000256" key="3">
    <source>
        <dbReference type="ARBA" id="ARBA00004991"/>
    </source>
</evidence>
<comment type="pathway">
    <text evidence="3">Sphingolipid metabolism.</text>
</comment>
<dbReference type="Pfam" id="PF03372">
    <property type="entry name" value="Exo_endo_phos"/>
    <property type="match status" value="1"/>
</dbReference>
<evidence type="ECO:0000313" key="13">
    <source>
        <dbReference type="EMBL" id="PTQ58785.1"/>
    </source>
</evidence>
<comment type="subcellular location">
    <subcellularLocation>
        <location evidence="1">Membrane</location>
        <topology evidence="1">Multi-pass membrane protein</topology>
    </subcellularLocation>
</comment>
<dbReference type="GO" id="GO:0016020">
    <property type="term" value="C:membrane"/>
    <property type="evidence" value="ECO:0007669"/>
    <property type="project" value="UniProtKB-SubCell"/>
</dbReference>
<feature type="domain" description="Endonuclease/exonuclease/phosphatase" evidence="12">
    <location>
        <begin position="82"/>
        <end position="294"/>
    </location>
</feature>
<keyword evidence="4" id="KW-0812">Transmembrane</keyword>
<evidence type="ECO:0000256" key="2">
    <source>
        <dbReference type="ARBA" id="ARBA00004760"/>
    </source>
</evidence>
<dbReference type="GO" id="GO:0004767">
    <property type="term" value="F:sphingomyelin phosphodiesterase activity"/>
    <property type="evidence" value="ECO:0007669"/>
    <property type="project" value="InterPro"/>
</dbReference>
<dbReference type="Gene3D" id="3.60.10.10">
    <property type="entry name" value="Endonuclease/exonuclease/phosphatase"/>
    <property type="match status" value="1"/>
</dbReference>
<evidence type="ECO:0000259" key="12">
    <source>
        <dbReference type="Pfam" id="PF03372"/>
    </source>
</evidence>
<evidence type="ECO:0000256" key="8">
    <source>
        <dbReference type="ARBA" id="ARBA00022919"/>
    </source>
</evidence>
<accession>A0A2T5GHJ5</accession>
<dbReference type="AlphaFoldDB" id="A0A2T5GHJ5"/>
<dbReference type="InterPro" id="IPR036691">
    <property type="entry name" value="Endo/exonu/phosph_ase_sf"/>
</dbReference>
<dbReference type="PANTHER" id="PTHR16320">
    <property type="entry name" value="SPHINGOMYELINASE FAMILY MEMBER"/>
    <property type="match status" value="1"/>
</dbReference>
<keyword evidence="14" id="KW-1185">Reference proteome</keyword>
<dbReference type="InterPro" id="IPR038772">
    <property type="entry name" value="Sph/SMPD2-like"/>
</dbReference>
<dbReference type="PANTHER" id="PTHR16320:SF24">
    <property type="entry name" value="PHOSPHODIESTERASE, PUTATIVE-RELATED"/>
    <property type="match status" value="1"/>
</dbReference>
<gene>
    <name evidence="13" type="ORF">C8J26_3656</name>
</gene>
<keyword evidence="7" id="KW-0460">Magnesium</keyword>
<name>A0A2T5GHJ5_9SPHN</name>
<organism evidence="13 14">
    <name type="scientific">Sphingomonas aurantiaca</name>
    <dbReference type="NCBI Taxonomy" id="185949"/>
    <lineage>
        <taxon>Bacteria</taxon>
        <taxon>Pseudomonadati</taxon>
        <taxon>Pseudomonadota</taxon>
        <taxon>Alphaproteobacteria</taxon>
        <taxon>Sphingomonadales</taxon>
        <taxon>Sphingomonadaceae</taxon>
        <taxon>Sphingomonas</taxon>
    </lineage>
</organism>
<evidence type="ECO:0000256" key="6">
    <source>
        <dbReference type="ARBA" id="ARBA00022801"/>
    </source>
</evidence>
<keyword evidence="11" id="KW-0472">Membrane</keyword>
<dbReference type="SUPFAM" id="SSF56219">
    <property type="entry name" value="DNase I-like"/>
    <property type="match status" value="1"/>
</dbReference>
<dbReference type="GO" id="GO:0006665">
    <property type="term" value="P:sphingolipid metabolic process"/>
    <property type="evidence" value="ECO:0007669"/>
    <property type="project" value="UniProtKB-KW"/>
</dbReference>
<evidence type="ECO:0000256" key="5">
    <source>
        <dbReference type="ARBA" id="ARBA00022723"/>
    </source>
</evidence>
<dbReference type="GO" id="GO:0004527">
    <property type="term" value="F:exonuclease activity"/>
    <property type="evidence" value="ECO:0007669"/>
    <property type="project" value="UniProtKB-KW"/>
</dbReference>
<evidence type="ECO:0000256" key="10">
    <source>
        <dbReference type="ARBA" id="ARBA00023098"/>
    </source>
</evidence>
<keyword evidence="13" id="KW-0269">Exonuclease</keyword>
<keyword evidence="5" id="KW-0479">Metal-binding</keyword>
<protein>
    <submittedName>
        <fullName evidence="13">Endonuclease/exonuclease/phosphatase family protein</fullName>
    </submittedName>
</protein>
<keyword evidence="8" id="KW-0746">Sphingolipid metabolism</keyword>
<reference evidence="13 14" key="1">
    <citation type="submission" date="2018-04" db="EMBL/GenBank/DDBJ databases">
        <title>Genomic Encyclopedia of Type Strains, Phase III (KMG-III): the genomes of soil and plant-associated and newly described type strains.</title>
        <authorList>
            <person name="Whitman W."/>
        </authorList>
    </citation>
    <scope>NUCLEOTIDE SEQUENCE [LARGE SCALE GENOMIC DNA]</scope>
    <source>
        <strain evidence="13 14">MA101b</strain>
    </source>
</reference>
<keyword evidence="13" id="KW-0540">Nuclease</keyword>
<comment type="caution">
    <text evidence="13">The sequence shown here is derived from an EMBL/GenBank/DDBJ whole genome shotgun (WGS) entry which is preliminary data.</text>
</comment>
<sequence length="376" mass="41788">MKHLRYRAQVRRDRHLMLFTKSRETAVLPWSMVCRLSTLAFVTGTASCVALPPPLMQSCATGGHAIAVSADGLRASTTFDVLTFNIEGLGWPARGKRAGSLVKINAALKHMMRQGTEPDVIMVQEMFSKAAVNAVQGLGYPNMVSGPSRTQSKNLPVNDKMPGPYRWKKGELGLHLVGSGLSILSRYPIIETHSEPFGKRRCAGLDCLSNKGMLYARMAIPGVPGTINLFNTHLNSQRSSRVPPRRHARAHRLQVEELGYFISAVGDPNIPTILGGDFNMKSSAIRFERFRNVTEPFEIVQEYCIDNPLPCDVRISWDGDEPWMDTQDLQLFESGSAVDVIPVRVEALFDGSERSPRFSDHDGFRVTYKVSWQVGK</sequence>
<keyword evidence="9" id="KW-1133">Transmembrane helix</keyword>
<evidence type="ECO:0000256" key="7">
    <source>
        <dbReference type="ARBA" id="ARBA00022842"/>
    </source>
</evidence>
<evidence type="ECO:0000256" key="4">
    <source>
        <dbReference type="ARBA" id="ARBA00022692"/>
    </source>
</evidence>
<keyword evidence="13" id="KW-0255">Endonuclease</keyword>
<proteinExistence type="predicted"/>
<dbReference type="InterPro" id="IPR005135">
    <property type="entry name" value="Endo/exonuclease/phosphatase"/>
</dbReference>
<dbReference type="EMBL" id="QAOG01000007">
    <property type="protein sequence ID" value="PTQ58785.1"/>
    <property type="molecule type" value="Genomic_DNA"/>
</dbReference>
<dbReference type="Proteomes" id="UP000244189">
    <property type="component" value="Unassembled WGS sequence"/>
</dbReference>
<evidence type="ECO:0000256" key="1">
    <source>
        <dbReference type="ARBA" id="ARBA00004141"/>
    </source>
</evidence>
<keyword evidence="10" id="KW-0443">Lipid metabolism</keyword>
<keyword evidence="6" id="KW-0378">Hydrolase</keyword>
<evidence type="ECO:0000313" key="14">
    <source>
        <dbReference type="Proteomes" id="UP000244189"/>
    </source>
</evidence>
<dbReference type="GO" id="GO:0004519">
    <property type="term" value="F:endonuclease activity"/>
    <property type="evidence" value="ECO:0007669"/>
    <property type="project" value="UniProtKB-KW"/>
</dbReference>
<evidence type="ECO:0000256" key="11">
    <source>
        <dbReference type="ARBA" id="ARBA00023136"/>
    </source>
</evidence>
<evidence type="ECO:0000256" key="9">
    <source>
        <dbReference type="ARBA" id="ARBA00022989"/>
    </source>
</evidence>